<reference evidence="4" key="1">
    <citation type="journal article" date="2010" name="Genome Res.">
        <title>Population genomic sequencing of Coccidioides fungi reveals recent hybridization and transposon control.</title>
        <authorList>
            <person name="Neafsey D.E."/>
            <person name="Barker B.M."/>
            <person name="Sharpton T.J."/>
            <person name="Stajich J.E."/>
            <person name="Park D.J."/>
            <person name="Whiston E."/>
            <person name="Hung C.-Y."/>
            <person name="McMahan C."/>
            <person name="White J."/>
            <person name="Sykes S."/>
            <person name="Heiman D."/>
            <person name="Young S."/>
            <person name="Zeng Q."/>
            <person name="Abouelleil A."/>
            <person name="Aftuck L."/>
            <person name="Bessette D."/>
            <person name="Brown A."/>
            <person name="FitzGerald M."/>
            <person name="Lui A."/>
            <person name="Macdonald J.P."/>
            <person name="Priest M."/>
            <person name="Orbach M.J."/>
            <person name="Galgiani J.N."/>
            <person name="Kirkland T.N."/>
            <person name="Cole G.T."/>
            <person name="Birren B.W."/>
            <person name="Henn M.R."/>
            <person name="Taylor J.W."/>
            <person name="Rounsley S.D."/>
        </authorList>
    </citation>
    <scope>NUCLEOTIDE SEQUENCE [LARGE SCALE GENOMIC DNA]</scope>
    <source>
        <strain evidence="4">RMSCC 3703</strain>
    </source>
</reference>
<dbReference type="PANTHER" id="PTHR13465">
    <property type="entry name" value="UPF0183 PROTEIN"/>
    <property type="match status" value="1"/>
</dbReference>
<evidence type="ECO:0000256" key="2">
    <source>
        <dbReference type="SAM" id="MobiDB-lite"/>
    </source>
</evidence>
<evidence type="ECO:0008006" key="5">
    <source>
        <dbReference type="Google" id="ProtNLM"/>
    </source>
</evidence>
<evidence type="ECO:0000313" key="3">
    <source>
        <dbReference type="EMBL" id="KMU80611.1"/>
    </source>
</evidence>
<dbReference type="OrthoDB" id="411211at2759"/>
<feature type="compositionally biased region" description="Low complexity" evidence="2">
    <location>
        <begin position="289"/>
        <end position="302"/>
    </location>
</feature>
<dbReference type="InterPro" id="IPR039156">
    <property type="entry name" value="PHAF1/BROMI"/>
</dbReference>
<dbReference type="PANTHER" id="PTHR13465:SF2">
    <property type="entry name" value="PHAGOSOME ASSEMBLY FACTOR 1"/>
    <property type="match status" value="1"/>
</dbReference>
<accession>A0A0J8R705</accession>
<sequence>MPCAGGLLASRPLLALPSFVSRSSQVVGIGFLTLGASLHNILTRLKGHPQSYPTINLVYSSSNPVYEPILICLPENGLRLRFDGPDQRLRLIEVLDFTKISLSYENTDFPKLSKSDGVQQAGPKFRHINRLFGVTYPGEYIPPLANGTHGTCILSYPGVAFSFSVSHSSWTTKRDSLSLMASSAASPAQSMAVFLGDSWAAARSDLFTRQPIYPRLTALAGKNKEYLADEIELVTVHGGGRIELVRKASAPFWITLSETTPQDLIAELGPPDAIYRKSDRRIRIHGGRPSNSSPSLGTSPSPRHGPIDPVDFDHTPDTSAIEDSDEDSSSSPERNPSSVAGECFYNYFNHGFDVFISQPTTSGPPFPGSSSTKPLSVGNPPQLTATKLILHGNIPGSYPFNRHRRSRWVLNINGDNSLNSETPYSVISERLKKLWNGFYSNPSEEAAFQRGMVLNRGWGDSPGSSIELLGGWEESIGNRQGDQPALGDANALGNTEIYGFPGSLFEVLKNESITLAFKGGVDNWDSLERQYPLLTWSD</sequence>
<feature type="region of interest" description="Disordered" evidence="2">
    <location>
        <begin position="281"/>
        <end position="337"/>
    </location>
</feature>
<proteinExistence type="inferred from homology"/>
<dbReference type="Proteomes" id="UP000054559">
    <property type="component" value="Unassembled WGS sequence"/>
</dbReference>
<dbReference type="GO" id="GO:0043001">
    <property type="term" value="P:Golgi to plasma membrane protein transport"/>
    <property type="evidence" value="ECO:0007669"/>
    <property type="project" value="TreeGrafter"/>
</dbReference>
<comment type="similarity">
    <text evidence="1">Belongs to the PHAF1 family.</text>
</comment>
<name>A0A0J8R705_COCIT</name>
<evidence type="ECO:0000313" key="4">
    <source>
        <dbReference type="Proteomes" id="UP000054559"/>
    </source>
</evidence>
<dbReference type="EMBL" id="DS268187">
    <property type="protein sequence ID" value="KMU80611.1"/>
    <property type="molecule type" value="Genomic_DNA"/>
</dbReference>
<protein>
    <recommendedName>
        <fullName evidence="5">Isoleucyl-tRNA synthetase</fullName>
    </recommendedName>
</protein>
<organism evidence="3 4">
    <name type="scientific">Coccidioides immitis RMSCC 3703</name>
    <dbReference type="NCBI Taxonomy" id="454286"/>
    <lineage>
        <taxon>Eukaryota</taxon>
        <taxon>Fungi</taxon>
        <taxon>Dikarya</taxon>
        <taxon>Ascomycota</taxon>
        <taxon>Pezizomycotina</taxon>
        <taxon>Eurotiomycetes</taxon>
        <taxon>Eurotiomycetidae</taxon>
        <taxon>Onygenales</taxon>
        <taxon>Onygenaceae</taxon>
        <taxon>Coccidioides</taxon>
    </lineage>
</organism>
<evidence type="ECO:0000256" key="1">
    <source>
        <dbReference type="ARBA" id="ARBA00024339"/>
    </source>
</evidence>
<dbReference type="Pfam" id="PF03676">
    <property type="entry name" value="PHAF1"/>
    <property type="match status" value="2"/>
</dbReference>
<gene>
    <name evidence="3" type="ORF">CISG_08519</name>
</gene>
<dbReference type="AlphaFoldDB" id="A0A0J8R705"/>
<dbReference type="STRING" id="454286.A0A0J8R705"/>
<dbReference type="InterPro" id="IPR005373">
    <property type="entry name" value="PHAF1"/>
</dbReference>
<dbReference type="GO" id="GO:0005802">
    <property type="term" value="C:trans-Golgi network"/>
    <property type="evidence" value="ECO:0007669"/>
    <property type="project" value="TreeGrafter"/>
</dbReference>